<dbReference type="OrthoDB" id="9785707at2"/>
<feature type="domain" description="DprA winged helix" evidence="3">
    <location>
        <begin position="336"/>
        <end position="391"/>
    </location>
</feature>
<reference evidence="4 5" key="1">
    <citation type="submission" date="2019-08" db="EMBL/GenBank/DDBJ databases">
        <title>Deep-cultivation of Planctomycetes and their phenomic and genomic characterization uncovers novel biology.</title>
        <authorList>
            <person name="Wiegand S."/>
            <person name="Jogler M."/>
            <person name="Boedeker C."/>
            <person name="Pinto D."/>
            <person name="Vollmers J."/>
            <person name="Rivas-Marin E."/>
            <person name="Kohn T."/>
            <person name="Peeters S.H."/>
            <person name="Heuer A."/>
            <person name="Rast P."/>
            <person name="Oberbeckmann S."/>
            <person name="Bunk B."/>
            <person name="Jeske O."/>
            <person name="Meyerdierks A."/>
            <person name="Storesund J.E."/>
            <person name="Kallscheuer N."/>
            <person name="Luecker S."/>
            <person name="Lage O.M."/>
            <person name="Pohl T."/>
            <person name="Merkel B.J."/>
            <person name="Hornburger P."/>
            <person name="Mueller R.-W."/>
            <person name="Bruemmer F."/>
            <person name="Labrenz M."/>
            <person name="Spormann A.M."/>
            <person name="Op den Camp H."/>
            <person name="Overmann J."/>
            <person name="Amann R."/>
            <person name="Jetten M.S.M."/>
            <person name="Mascher T."/>
            <person name="Medema M.H."/>
            <person name="Devos D.P."/>
            <person name="Kaster A.-K."/>
            <person name="Ovreas L."/>
            <person name="Rohde M."/>
            <person name="Galperin M.Y."/>
            <person name="Jogler C."/>
        </authorList>
    </citation>
    <scope>NUCLEOTIDE SEQUENCE [LARGE SCALE GENOMIC DNA]</scope>
    <source>
        <strain evidence="4 5">FC18</strain>
    </source>
</reference>
<dbReference type="Gene3D" id="3.40.50.450">
    <property type="match status" value="1"/>
</dbReference>
<dbReference type="Gene3D" id="1.10.10.10">
    <property type="entry name" value="Winged helix-like DNA-binding domain superfamily/Winged helix DNA-binding domain"/>
    <property type="match status" value="1"/>
</dbReference>
<feature type="domain" description="Smf/DprA SLOG" evidence="2">
    <location>
        <begin position="106"/>
        <end position="314"/>
    </location>
</feature>
<dbReference type="KEGG" id="mff:MFFC18_11880"/>
<organism evidence="4 5">
    <name type="scientific">Mariniblastus fucicola</name>
    <dbReference type="NCBI Taxonomy" id="980251"/>
    <lineage>
        <taxon>Bacteria</taxon>
        <taxon>Pseudomonadati</taxon>
        <taxon>Planctomycetota</taxon>
        <taxon>Planctomycetia</taxon>
        <taxon>Pirellulales</taxon>
        <taxon>Pirellulaceae</taxon>
        <taxon>Mariniblastus</taxon>
    </lineage>
</organism>
<dbReference type="PANTHER" id="PTHR43022:SF1">
    <property type="entry name" value="PROTEIN SMF"/>
    <property type="match status" value="1"/>
</dbReference>
<dbReference type="InterPro" id="IPR003488">
    <property type="entry name" value="DprA"/>
</dbReference>
<dbReference type="PANTHER" id="PTHR43022">
    <property type="entry name" value="PROTEIN SMF"/>
    <property type="match status" value="1"/>
</dbReference>
<dbReference type="Pfam" id="PF02481">
    <property type="entry name" value="DNA_processg_A"/>
    <property type="match status" value="1"/>
</dbReference>
<accession>A0A5B9P8T5</accession>
<proteinExistence type="inferred from homology"/>
<gene>
    <name evidence="4" type="ORF">MFFC18_11880</name>
</gene>
<dbReference type="AlphaFoldDB" id="A0A5B9P8T5"/>
<comment type="similarity">
    <text evidence="1">Belongs to the DprA/Smf family.</text>
</comment>
<dbReference type="STRING" id="980251.GCA_001642875_01752"/>
<dbReference type="InterPro" id="IPR036388">
    <property type="entry name" value="WH-like_DNA-bd_sf"/>
</dbReference>
<name>A0A5B9P8T5_9BACT</name>
<dbReference type="NCBIfam" id="TIGR00732">
    <property type="entry name" value="dprA"/>
    <property type="match status" value="1"/>
</dbReference>
<sequence>MSELPENNNFLTESAEGVSSETVQQKFARRNAALRLQMVSGIGPRIYGDLIERFGSAEEVLAAAPSDIRNVPGVGAKLGSNIALASEVDIEPVLDCCQGHGISILQRGTPGYSKRLEEIYDPPAILFAKGELLPCDELSIAIVGTRHATSYGIKVADQLARGLALAGLTIVSGLARGIDAAAHRGALAVGGRTVAVLGGGLLKMYPPEHQTLADEISEAGAGAVLSESLPQQAPKSGSFPRRNRIVTGLSLGVIVIEAADRSGALISARLANEQGREVFAVPGRMTDRMSKGTNGLIRDGATMVQSVDDVLEHLGPLPTAAKIETSSGESLTIRSPAELKLNEQETLVLQLISEDATEVDWLIQQSELPAARVLSTVSVLEMRRLIRRVSGTAVVRI</sequence>
<dbReference type="Proteomes" id="UP000322214">
    <property type="component" value="Chromosome"/>
</dbReference>
<keyword evidence="5" id="KW-1185">Reference proteome</keyword>
<evidence type="ECO:0000259" key="3">
    <source>
        <dbReference type="Pfam" id="PF17782"/>
    </source>
</evidence>
<evidence type="ECO:0000313" key="4">
    <source>
        <dbReference type="EMBL" id="QEG21332.1"/>
    </source>
</evidence>
<evidence type="ECO:0000313" key="5">
    <source>
        <dbReference type="Proteomes" id="UP000322214"/>
    </source>
</evidence>
<dbReference type="Pfam" id="PF17782">
    <property type="entry name" value="WHD_DprA"/>
    <property type="match status" value="1"/>
</dbReference>
<dbReference type="SUPFAM" id="SSF102405">
    <property type="entry name" value="MCP/YpsA-like"/>
    <property type="match status" value="1"/>
</dbReference>
<dbReference type="InterPro" id="IPR057666">
    <property type="entry name" value="DrpA_SLOG"/>
</dbReference>
<dbReference type="Pfam" id="PF14520">
    <property type="entry name" value="HHH_5"/>
    <property type="match status" value="1"/>
</dbReference>
<evidence type="ECO:0000256" key="1">
    <source>
        <dbReference type="ARBA" id="ARBA00006525"/>
    </source>
</evidence>
<dbReference type="RefSeq" id="WP_084416689.1">
    <property type="nucleotide sequence ID" value="NZ_CP042912.1"/>
</dbReference>
<dbReference type="InterPro" id="IPR041614">
    <property type="entry name" value="DprA_WH"/>
</dbReference>
<dbReference type="GO" id="GO:0009294">
    <property type="term" value="P:DNA-mediated transformation"/>
    <property type="evidence" value="ECO:0007669"/>
    <property type="project" value="InterPro"/>
</dbReference>
<protein>
    <submittedName>
        <fullName evidence="4">Uncharacterized protein</fullName>
    </submittedName>
</protein>
<evidence type="ECO:0000259" key="2">
    <source>
        <dbReference type="Pfam" id="PF02481"/>
    </source>
</evidence>
<dbReference type="InterPro" id="IPR010994">
    <property type="entry name" value="RuvA_2-like"/>
</dbReference>
<dbReference type="EMBL" id="CP042912">
    <property type="protein sequence ID" value="QEG21332.1"/>
    <property type="molecule type" value="Genomic_DNA"/>
</dbReference>
<dbReference type="SUPFAM" id="SSF47781">
    <property type="entry name" value="RuvA domain 2-like"/>
    <property type="match status" value="1"/>
</dbReference>